<dbReference type="eggNOG" id="ENOG502SHGJ">
    <property type="taxonomic scope" value="Eukaryota"/>
</dbReference>
<protein>
    <recommendedName>
        <fullName evidence="2">DUF8021 domain-containing protein</fullName>
    </recommendedName>
</protein>
<feature type="domain" description="DUF8021" evidence="2">
    <location>
        <begin position="164"/>
        <end position="274"/>
    </location>
</feature>
<keyword evidence="5" id="KW-1185">Reference proteome</keyword>
<sequence length="283" mass="30458">MASPRMTALLLLAAAASPLLSLAAPLAATCTKAELLAAADAYVAAQTSGNISALAAFAGPDGWKYEQNNQPANPSSPASVLTKPLKIDHRRTNTDLVQCATYTELISVSGPYVIGTQIHHSPSNPSKIALIDSIASTTGSWLFNAAKTLSYVRMETWAPIPEAKRDSRELIKAVGDAYLDTWSNATAHLTIPWGTPCRRIEGGEYTGTGAPTDTCAVGIPSNHSQLPNTRRRYVIDEEMGSVSILCVWEHMMNAADSHEFRLENGKLRYVHTMTECGGRTCRL</sequence>
<evidence type="ECO:0000259" key="2">
    <source>
        <dbReference type="Pfam" id="PF26061"/>
    </source>
</evidence>
<keyword evidence="1" id="KW-0732">Signal</keyword>
<name>A0A0C4EBV6_MAGP6</name>
<dbReference type="Pfam" id="PF26061">
    <property type="entry name" value="DUF8021"/>
    <property type="match status" value="1"/>
</dbReference>
<gene>
    <name evidence="3" type="ORF">MAPG_10165</name>
</gene>
<reference evidence="3" key="3">
    <citation type="submission" date="2011-03" db="EMBL/GenBank/DDBJ databases">
        <title>Annotation of Magnaporthe poae ATCC 64411.</title>
        <authorList>
            <person name="Ma L.-J."/>
            <person name="Dead R."/>
            <person name="Young S.K."/>
            <person name="Zeng Q."/>
            <person name="Gargeya S."/>
            <person name="Fitzgerald M."/>
            <person name="Haas B."/>
            <person name="Abouelleil A."/>
            <person name="Alvarado L."/>
            <person name="Arachchi H.M."/>
            <person name="Berlin A."/>
            <person name="Brown A."/>
            <person name="Chapman S.B."/>
            <person name="Chen Z."/>
            <person name="Dunbar C."/>
            <person name="Freedman E."/>
            <person name="Gearin G."/>
            <person name="Gellesch M."/>
            <person name="Goldberg J."/>
            <person name="Griggs A."/>
            <person name="Gujja S."/>
            <person name="Heiman D."/>
            <person name="Howarth C."/>
            <person name="Larson L."/>
            <person name="Lui A."/>
            <person name="MacDonald P.J.P."/>
            <person name="Mehta T."/>
            <person name="Montmayeur A."/>
            <person name="Murphy C."/>
            <person name="Neiman D."/>
            <person name="Pearson M."/>
            <person name="Priest M."/>
            <person name="Roberts A."/>
            <person name="Saif S."/>
            <person name="Shea T."/>
            <person name="Shenoy N."/>
            <person name="Sisk P."/>
            <person name="Stolte C."/>
            <person name="Sykes S."/>
            <person name="Yandava C."/>
            <person name="Wortman J."/>
            <person name="Nusbaum C."/>
            <person name="Birren B."/>
        </authorList>
    </citation>
    <scope>NUCLEOTIDE SEQUENCE</scope>
    <source>
        <strain evidence="3">ATCC 64411</strain>
    </source>
</reference>
<evidence type="ECO:0000313" key="4">
    <source>
        <dbReference type="EnsemblFungi" id="MAPG_10165T0"/>
    </source>
</evidence>
<dbReference type="VEuPathDB" id="FungiDB:MAPG_10165"/>
<evidence type="ECO:0000313" key="3">
    <source>
        <dbReference type="EMBL" id="KLU91647.1"/>
    </source>
</evidence>
<dbReference type="OrthoDB" id="3504677at2759"/>
<dbReference type="Proteomes" id="UP000011715">
    <property type="component" value="Unassembled WGS sequence"/>
</dbReference>
<reference evidence="4" key="5">
    <citation type="submission" date="2015-06" db="UniProtKB">
        <authorList>
            <consortium name="EnsemblFungi"/>
        </authorList>
    </citation>
    <scope>IDENTIFICATION</scope>
    <source>
        <strain evidence="4">ATCC 64411</strain>
    </source>
</reference>
<dbReference type="OMA" id="SCKPGIP"/>
<proteinExistence type="predicted"/>
<reference evidence="5" key="2">
    <citation type="submission" date="2010-05" db="EMBL/GenBank/DDBJ databases">
        <title>The genome sequence of Magnaporthe poae strain ATCC 64411.</title>
        <authorList>
            <person name="Ma L.-J."/>
            <person name="Dead R."/>
            <person name="Young S."/>
            <person name="Zeng Q."/>
            <person name="Koehrsen M."/>
            <person name="Alvarado L."/>
            <person name="Berlin A."/>
            <person name="Chapman S.B."/>
            <person name="Chen Z."/>
            <person name="Freedman E."/>
            <person name="Gellesch M."/>
            <person name="Goldberg J."/>
            <person name="Griggs A."/>
            <person name="Gujja S."/>
            <person name="Heilman E.R."/>
            <person name="Heiman D."/>
            <person name="Hepburn T."/>
            <person name="Howarth C."/>
            <person name="Jen D."/>
            <person name="Larson L."/>
            <person name="Mehta T."/>
            <person name="Neiman D."/>
            <person name="Pearson M."/>
            <person name="Roberts A."/>
            <person name="Saif S."/>
            <person name="Shea T."/>
            <person name="Shenoy N."/>
            <person name="Sisk P."/>
            <person name="Stolte C."/>
            <person name="Sykes S."/>
            <person name="Walk T."/>
            <person name="White J."/>
            <person name="Yandava C."/>
            <person name="Haas B."/>
            <person name="Nusbaum C."/>
            <person name="Birren B."/>
        </authorList>
    </citation>
    <scope>NUCLEOTIDE SEQUENCE [LARGE SCALE GENOMIC DNA]</scope>
    <source>
        <strain evidence="5">ATCC 64411 / 73-15</strain>
    </source>
</reference>
<accession>A0A0C4EBV6</accession>
<reference evidence="4" key="4">
    <citation type="journal article" date="2015" name="G3 (Bethesda)">
        <title>Genome sequences of three phytopathogenic species of the Magnaporthaceae family of fungi.</title>
        <authorList>
            <person name="Okagaki L.H."/>
            <person name="Nunes C.C."/>
            <person name="Sailsbery J."/>
            <person name="Clay B."/>
            <person name="Brown D."/>
            <person name="John T."/>
            <person name="Oh Y."/>
            <person name="Young N."/>
            <person name="Fitzgerald M."/>
            <person name="Haas B.J."/>
            <person name="Zeng Q."/>
            <person name="Young S."/>
            <person name="Adiconis X."/>
            <person name="Fan L."/>
            <person name="Levin J.Z."/>
            <person name="Mitchell T.K."/>
            <person name="Okubara P.A."/>
            <person name="Farman M.L."/>
            <person name="Kohn L.M."/>
            <person name="Birren B."/>
            <person name="Ma L.-J."/>
            <person name="Dean R.A."/>
        </authorList>
    </citation>
    <scope>NUCLEOTIDE SEQUENCE</scope>
    <source>
        <strain evidence="4">ATCC 64411 / 73-15</strain>
    </source>
</reference>
<reference evidence="3" key="1">
    <citation type="submission" date="2010-05" db="EMBL/GenBank/DDBJ databases">
        <title>The Genome Sequence of Magnaporthe poae strain ATCC 64411.</title>
        <authorList>
            <consortium name="The Broad Institute Genome Sequencing Platform"/>
            <consortium name="Broad Institute Genome Sequencing Center for Infectious Disease"/>
            <person name="Ma L.-J."/>
            <person name="Dead R."/>
            <person name="Young S."/>
            <person name="Zeng Q."/>
            <person name="Koehrsen M."/>
            <person name="Alvarado L."/>
            <person name="Berlin A."/>
            <person name="Chapman S.B."/>
            <person name="Chen Z."/>
            <person name="Freedman E."/>
            <person name="Gellesch M."/>
            <person name="Goldberg J."/>
            <person name="Griggs A."/>
            <person name="Gujja S."/>
            <person name="Heilman E.R."/>
            <person name="Heiman D."/>
            <person name="Hepburn T."/>
            <person name="Howarth C."/>
            <person name="Jen D."/>
            <person name="Larson L."/>
            <person name="Mehta T."/>
            <person name="Neiman D."/>
            <person name="Pearson M."/>
            <person name="Roberts A."/>
            <person name="Saif S."/>
            <person name="Shea T."/>
            <person name="Shenoy N."/>
            <person name="Sisk P."/>
            <person name="Stolte C."/>
            <person name="Sykes S."/>
            <person name="Walk T."/>
            <person name="White J."/>
            <person name="Yandava C."/>
            <person name="Haas B."/>
            <person name="Nusbaum C."/>
            <person name="Birren B."/>
        </authorList>
    </citation>
    <scope>NUCLEOTIDE SEQUENCE</scope>
    <source>
        <strain evidence="3">ATCC 64411</strain>
    </source>
</reference>
<organism evidence="4 5">
    <name type="scientific">Magnaporthiopsis poae (strain ATCC 64411 / 73-15)</name>
    <name type="common">Kentucky bluegrass fungus</name>
    <name type="synonym">Magnaporthe poae</name>
    <dbReference type="NCBI Taxonomy" id="644358"/>
    <lineage>
        <taxon>Eukaryota</taxon>
        <taxon>Fungi</taxon>
        <taxon>Dikarya</taxon>
        <taxon>Ascomycota</taxon>
        <taxon>Pezizomycotina</taxon>
        <taxon>Sordariomycetes</taxon>
        <taxon>Sordariomycetidae</taxon>
        <taxon>Magnaporthales</taxon>
        <taxon>Magnaporthaceae</taxon>
        <taxon>Magnaporthiopsis</taxon>
    </lineage>
</organism>
<evidence type="ECO:0000313" key="5">
    <source>
        <dbReference type="Proteomes" id="UP000011715"/>
    </source>
</evidence>
<feature type="chain" id="PRO_5009385936" description="DUF8021 domain-containing protein" evidence="1">
    <location>
        <begin position="24"/>
        <end position="283"/>
    </location>
</feature>
<dbReference type="EMBL" id="ADBL01002616">
    <property type="status" value="NOT_ANNOTATED_CDS"/>
    <property type="molecule type" value="Genomic_DNA"/>
</dbReference>
<feature type="signal peptide" evidence="1">
    <location>
        <begin position="1"/>
        <end position="23"/>
    </location>
</feature>
<dbReference type="EMBL" id="GL876977">
    <property type="protein sequence ID" value="KLU91647.1"/>
    <property type="molecule type" value="Genomic_DNA"/>
</dbReference>
<dbReference type="InterPro" id="IPR058334">
    <property type="entry name" value="DUF8021"/>
</dbReference>
<dbReference type="AlphaFoldDB" id="A0A0C4EBV6"/>
<evidence type="ECO:0000256" key="1">
    <source>
        <dbReference type="SAM" id="SignalP"/>
    </source>
</evidence>
<dbReference type="EnsemblFungi" id="MAPG_10165T0">
    <property type="protein sequence ID" value="MAPG_10165T0"/>
    <property type="gene ID" value="MAPG_10165"/>
</dbReference>
<dbReference type="STRING" id="644358.A0A0C4EBV6"/>